<keyword evidence="3" id="KW-1185">Reference proteome</keyword>
<protein>
    <submittedName>
        <fullName evidence="2">Uncharacterized protein</fullName>
    </submittedName>
</protein>
<proteinExistence type="predicted"/>
<reference evidence="2" key="2">
    <citation type="submission" date="2020-11" db="EMBL/GenBank/DDBJ databases">
        <authorList>
            <person name="McCartney M.A."/>
            <person name="Auch B."/>
            <person name="Kono T."/>
            <person name="Mallez S."/>
            <person name="Becker A."/>
            <person name="Gohl D.M."/>
            <person name="Silverstein K.A.T."/>
            <person name="Koren S."/>
            <person name="Bechman K.B."/>
            <person name="Herman A."/>
            <person name="Abrahante J.E."/>
            <person name="Garbe J."/>
        </authorList>
    </citation>
    <scope>NUCLEOTIDE SEQUENCE</scope>
    <source>
        <strain evidence="2">Duluth1</strain>
        <tissue evidence="2">Whole animal</tissue>
    </source>
</reference>
<evidence type="ECO:0000313" key="2">
    <source>
        <dbReference type="EMBL" id="KAH3725523.1"/>
    </source>
</evidence>
<name>A0A9D4CHQ7_DREPO</name>
<reference evidence="2" key="1">
    <citation type="journal article" date="2019" name="bioRxiv">
        <title>The Genome of the Zebra Mussel, Dreissena polymorpha: A Resource for Invasive Species Research.</title>
        <authorList>
            <person name="McCartney M.A."/>
            <person name="Auch B."/>
            <person name="Kono T."/>
            <person name="Mallez S."/>
            <person name="Zhang Y."/>
            <person name="Obille A."/>
            <person name="Becker A."/>
            <person name="Abrahante J.E."/>
            <person name="Garbe J."/>
            <person name="Badalamenti J.P."/>
            <person name="Herman A."/>
            <person name="Mangelson H."/>
            <person name="Liachko I."/>
            <person name="Sullivan S."/>
            <person name="Sone E.D."/>
            <person name="Koren S."/>
            <person name="Silverstein K.A.T."/>
            <person name="Beckman K.B."/>
            <person name="Gohl D.M."/>
        </authorList>
    </citation>
    <scope>NUCLEOTIDE SEQUENCE</scope>
    <source>
        <strain evidence="2">Duluth1</strain>
        <tissue evidence="2">Whole animal</tissue>
    </source>
</reference>
<accession>A0A9D4CHQ7</accession>
<gene>
    <name evidence="2" type="ORF">DPMN_051367</name>
</gene>
<feature type="compositionally biased region" description="Basic and acidic residues" evidence="1">
    <location>
        <begin position="35"/>
        <end position="44"/>
    </location>
</feature>
<dbReference type="Proteomes" id="UP000828390">
    <property type="component" value="Unassembled WGS sequence"/>
</dbReference>
<organism evidence="2 3">
    <name type="scientific">Dreissena polymorpha</name>
    <name type="common">Zebra mussel</name>
    <name type="synonym">Mytilus polymorpha</name>
    <dbReference type="NCBI Taxonomy" id="45954"/>
    <lineage>
        <taxon>Eukaryota</taxon>
        <taxon>Metazoa</taxon>
        <taxon>Spiralia</taxon>
        <taxon>Lophotrochozoa</taxon>
        <taxon>Mollusca</taxon>
        <taxon>Bivalvia</taxon>
        <taxon>Autobranchia</taxon>
        <taxon>Heteroconchia</taxon>
        <taxon>Euheterodonta</taxon>
        <taxon>Imparidentia</taxon>
        <taxon>Neoheterodontei</taxon>
        <taxon>Myida</taxon>
        <taxon>Dreissenoidea</taxon>
        <taxon>Dreissenidae</taxon>
        <taxon>Dreissena</taxon>
    </lineage>
</organism>
<feature type="region of interest" description="Disordered" evidence="1">
    <location>
        <begin position="20"/>
        <end position="44"/>
    </location>
</feature>
<evidence type="ECO:0000256" key="1">
    <source>
        <dbReference type="SAM" id="MobiDB-lite"/>
    </source>
</evidence>
<dbReference type="EMBL" id="JAIWYP010000012">
    <property type="protein sequence ID" value="KAH3725523.1"/>
    <property type="molecule type" value="Genomic_DNA"/>
</dbReference>
<evidence type="ECO:0000313" key="3">
    <source>
        <dbReference type="Proteomes" id="UP000828390"/>
    </source>
</evidence>
<dbReference type="AlphaFoldDB" id="A0A9D4CHQ7"/>
<comment type="caution">
    <text evidence="2">The sequence shown here is derived from an EMBL/GenBank/DDBJ whole genome shotgun (WGS) entry which is preliminary data.</text>
</comment>
<sequence length="78" mass="8795">MPKKSIYLSTLYFVNQKLQGKPGATSETGGWCKQTSKEDSGEHKTDEKLVPVLIDFFQGKEQHKILHNLKSASKFIAQ</sequence>